<proteinExistence type="predicted"/>
<feature type="transmembrane region" description="Helical" evidence="1">
    <location>
        <begin position="12"/>
        <end position="35"/>
    </location>
</feature>
<feature type="transmembrane region" description="Helical" evidence="1">
    <location>
        <begin position="77"/>
        <end position="98"/>
    </location>
</feature>
<evidence type="ECO:0000313" key="3">
    <source>
        <dbReference type="Proteomes" id="UP001597083"/>
    </source>
</evidence>
<keyword evidence="1" id="KW-1133">Transmembrane helix</keyword>
<evidence type="ECO:0000256" key="1">
    <source>
        <dbReference type="SAM" id="Phobius"/>
    </source>
</evidence>
<reference evidence="3" key="1">
    <citation type="journal article" date="2019" name="Int. J. Syst. Evol. Microbiol.">
        <title>The Global Catalogue of Microorganisms (GCM) 10K type strain sequencing project: providing services to taxonomists for standard genome sequencing and annotation.</title>
        <authorList>
            <consortium name="The Broad Institute Genomics Platform"/>
            <consortium name="The Broad Institute Genome Sequencing Center for Infectious Disease"/>
            <person name="Wu L."/>
            <person name="Ma J."/>
        </authorList>
    </citation>
    <scope>NUCLEOTIDE SEQUENCE [LARGE SCALE GENOMIC DNA]</scope>
    <source>
        <strain evidence="3">JCM 31696</strain>
    </source>
</reference>
<evidence type="ECO:0000313" key="2">
    <source>
        <dbReference type="EMBL" id="MFD0853283.1"/>
    </source>
</evidence>
<keyword evidence="1" id="KW-0812">Transmembrane</keyword>
<feature type="non-terminal residue" evidence="2">
    <location>
        <position position="224"/>
    </location>
</feature>
<dbReference type="EMBL" id="JBHTIR010002034">
    <property type="protein sequence ID" value="MFD0853283.1"/>
    <property type="molecule type" value="Genomic_DNA"/>
</dbReference>
<accession>A0ABW3CG41</accession>
<dbReference type="InterPro" id="IPR045782">
    <property type="entry name" value="TrbL_3"/>
</dbReference>
<organism evidence="2 3">
    <name type="scientific">Actinomadura adrarensis</name>
    <dbReference type="NCBI Taxonomy" id="1819600"/>
    <lineage>
        <taxon>Bacteria</taxon>
        <taxon>Bacillati</taxon>
        <taxon>Actinomycetota</taxon>
        <taxon>Actinomycetes</taxon>
        <taxon>Streptosporangiales</taxon>
        <taxon>Thermomonosporaceae</taxon>
        <taxon>Actinomadura</taxon>
    </lineage>
</organism>
<dbReference type="Proteomes" id="UP001597083">
    <property type="component" value="Unassembled WGS sequence"/>
</dbReference>
<keyword evidence="1" id="KW-0472">Membrane</keyword>
<protein>
    <submittedName>
        <fullName evidence="2">Uncharacterized protein</fullName>
    </submittedName>
</protein>
<name>A0ABW3CG41_9ACTN</name>
<feature type="transmembrane region" description="Helical" evidence="1">
    <location>
        <begin position="103"/>
        <end position="126"/>
    </location>
</feature>
<dbReference type="Pfam" id="PF19590">
    <property type="entry name" value="TrbL_3"/>
    <property type="match status" value="1"/>
</dbReference>
<keyword evidence="3" id="KW-1185">Reference proteome</keyword>
<feature type="transmembrane region" description="Helical" evidence="1">
    <location>
        <begin position="162"/>
        <end position="184"/>
    </location>
</feature>
<comment type="caution">
    <text evidence="2">The sequence shown here is derived from an EMBL/GenBank/DDBJ whole genome shotgun (WGS) entry which is preliminary data.</text>
</comment>
<gene>
    <name evidence="2" type="ORF">ACFQ07_13665</name>
</gene>
<feature type="transmembrane region" description="Helical" evidence="1">
    <location>
        <begin position="196"/>
        <end position="216"/>
    </location>
</feature>
<feature type="transmembrane region" description="Helical" evidence="1">
    <location>
        <begin position="132"/>
        <end position="155"/>
    </location>
</feature>
<sequence length="224" mass="23011">MVGGKMALARKASPMLDAGGGLLILVTVTAIGVLVPDQLLTWVDLWSDWALKSAAQGDFAKRMAQIVSLPSGTPAGVVIIMSLAALFIGIVQAILLLFRQAALIILAGMLPLAAAGMLTTATRPWFKKVTGWGLALIFYKAAAAGVYATAFLLIGDNTNLQAVLMGFAMLVISLIAFPVLLKFFTWTTGTAESSTGGGILTAVLGGATALGALRTFHGTGSSSG</sequence>